<accession>A0AAV4FRF1</accession>
<name>A0AAV4FRF1_9GAST</name>
<keyword evidence="2" id="KW-1185">Reference proteome</keyword>
<gene>
    <name evidence="1" type="ORF">ElyMa_003924300</name>
</gene>
<evidence type="ECO:0000313" key="1">
    <source>
        <dbReference type="EMBL" id="GFR75586.1"/>
    </source>
</evidence>
<evidence type="ECO:0000313" key="2">
    <source>
        <dbReference type="Proteomes" id="UP000762676"/>
    </source>
</evidence>
<dbReference type="Proteomes" id="UP000762676">
    <property type="component" value="Unassembled WGS sequence"/>
</dbReference>
<sequence>MWSDSPSISLATLQEPDTLKNMDYSLPPPKAVSRLHNPPTNILQISSTAYSQVPILQGQRGGVICASDSRPGGRGFYPRPCHVAITLGKQFTLTFPRLPTSKMGTQLQASNVLVCWGISGAALVATQLR</sequence>
<proteinExistence type="predicted"/>
<dbReference type="EMBL" id="BMAT01007972">
    <property type="protein sequence ID" value="GFR75586.1"/>
    <property type="molecule type" value="Genomic_DNA"/>
</dbReference>
<reference evidence="1 2" key="1">
    <citation type="journal article" date="2021" name="Elife">
        <title>Chloroplast acquisition without the gene transfer in kleptoplastic sea slugs, Plakobranchus ocellatus.</title>
        <authorList>
            <person name="Maeda T."/>
            <person name="Takahashi S."/>
            <person name="Yoshida T."/>
            <person name="Shimamura S."/>
            <person name="Takaki Y."/>
            <person name="Nagai Y."/>
            <person name="Toyoda A."/>
            <person name="Suzuki Y."/>
            <person name="Arimoto A."/>
            <person name="Ishii H."/>
            <person name="Satoh N."/>
            <person name="Nishiyama T."/>
            <person name="Hasebe M."/>
            <person name="Maruyama T."/>
            <person name="Minagawa J."/>
            <person name="Obokata J."/>
            <person name="Shigenobu S."/>
        </authorList>
    </citation>
    <scope>NUCLEOTIDE SEQUENCE [LARGE SCALE GENOMIC DNA]</scope>
</reference>
<dbReference type="AlphaFoldDB" id="A0AAV4FRF1"/>
<protein>
    <submittedName>
        <fullName evidence="1">Uncharacterized protein</fullName>
    </submittedName>
</protein>
<organism evidence="1 2">
    <name type="scientific">Elysia marginata</name>
    <dbReference type="NCBI Taxonomy" id="1093978"/>
    <lineage>
        <taxon>Eukaryota</taxon>
        <taxon>Metazoa</taxon>
        <taxon>Spiralia</taxon>
        <taxon>Lophotrochozoa</taxon>
        <taxon>Mollusca</taxon>
        <taxon>Gastropoda</taxon>
        <taxon>Heterobranchia</taxon>
        <taxon>Euthyneura</taxon>
        <taxon>Panpulmonata</taxon>
        <taxon>Sacoglossa</taxon>
        <taxon>Placobranchoidea</taxon>
        <taxon>Plakobranchidae</taxon>
        <taxon>Elysia</taxon>
    </lineage>
</organism>
<comment type="caution">
    <text evidence="1">The sequence shown here is derived from an EMBL/GenBank/DDBJ whole genome shotgun (WGS) entry which is preliminary data.</text>
</comment>